<feature type="domain" description="UmuC" evidence="4">
    <location>
        <begin position="26"/>
        <end position="155"/>
    </location>
</feature>
<dbReference type="Pfam" id="PF00817">
    <property type="entry name" value="IMS"/>
    <property type="match status" value="1"/>
</dbReference>
<evidence type="ECO:0000313" key="6">
    <source>
        <dbReference type="Proteomes" id="UP001501442"/>
    </source>
</evidence>
<dbReference type="Gene3D" id="3.40.1170.60">
    <property type="match status" value="1"/>
</dbReference>
<reference evidence="6" key="1">
    <citation type="journal article" date="2019" name="Int. J. Syst. Evol. Microbiol.">
        <title>The Global Catalogue of Microorganisms (GCM) 10K type strain sequencing project: providing services to taxonomists for standard genome sequencing and annotation.</title>
        <authorList>
            <consortium name="The Broad Institute Genomics Platform"/>
            <consortium name="The Broad Institute Genome Sequencing Center for Infectious Disease"/>
            <person name="Wu L."/>
            <person name="Ma J."/>
        </authorList>
    </citation>
    <scope>NUCLEOTIDE SEQUENCE [LARGE SCALE GENOMIC DNA]</scope>
    <source>
        <strain evidence="6">JCM 17939</strain>
    </source>
</reference>
<dbReference type="InterPro" id="IPR043128">
    <property type="entry name" value="Rev_trsase/Diguanyl_cyclase"/>
</dbReference>
<evidence type="ECO:0000259" key="4">
    <source>
        <dbReference type="PROSITE" id="PS50173"/>
    </source>
</evidence>
<comment type="caution">
    <text evidence="5">The sequence shown here is derived from an EMBL/GenBank/DDBJ whole genome shotgun (WGS) entry which is preliminary data.</text>
</comment>
<evidence type="ECO:0000256" key="3">
    <source>
        <dbReference type="ARBA" id="ARBA00025589"/>
    </source>
</evidence>
<dbReference type="CDD" id="cd03468">
    <property type="entry name" value="PolY_like"/>
    <property type="match status" value="1"/>
</dbReference>
<dbReference type="SUPFAM" id="SSF56672">
    <property type="entry name" value="DNA/RNA polymerases"/>
    <property type="match status" value="1"/>
</dbReference>
<dbReference type="PANTHER" id="PTHR35369:SF2">
    <property type="entry name" value="BLR3025 PROTEIN"/>
    <property type="match status" value="1"/>
</dbReference>
<dbReference type="PANTHER" id="PTHR35369">
    <property type="entry name" value="BLR3025 PROTEIN-RELATED"/>
    <property type="match status" value="1"/>
</dbReference>
<dbReference type="InterPro" id="IPR050356">
    <property type="entry name" value="SulA_CellDiv_inhibitor"/>
</dbReference>
<keyword evidence="2" id="KW-0227">DNA damage</keyword>
<accession>A0ABP8UC75</accession>
<proteinExistence type="inferred from homology"/>
<gene>
    <name evidence="5" type="ORF">GCM10023196_040780</name>
</gene>
<comment type="function">
    <text evidence="3">Poorly processive, error-prone DNA polymerase involved in untargeted mutagenesis. Copies undamaged DNA at stalled replication forks, which arise in vivo from mismatched or misaligned primer ends. These misaligned primers can be extended by PolIV. Exhibits no 3'-5' exonuclease (proofreading) activity. May be involved in translesional synthesis, in conjunction with the beta clamp from PolIII.</text>
</comment>
<comment type="similarity">
    <text evidence="1">Belongs to the DNA polymerase type-Y family.</text>
</comment>
<dbReference type="Gene3D" id="3.30.70.270">
    <property type="match status" value="1"/>
</dbReference>
<dbReference type="PROSITE" id="PS50173">
    <property type="entry name" value="UMUC"/>
    <property type="match status" value="1"/>
</dbReference>
<evidence type="ECO:0000256" key="1">
    <source>
        <dbReference type="ARBA" id="ARBA00010945"/>
    </source>
</evidence>
<dbReference type="Proteomes" id="UP001501442">
    <property type="component" value="Unassembled WGS sequence"/>
</dbReference>
<dbReference type="InterPro" id="IPR001126">
    <property type="entry name" value="UmuC"/>
</dbReference>
<organism evidence="5 6">
    <name type="scientific">Actinoallomurus vinaceus</name>
    <dbReference type="NCBI Taxonomy" id="1080074"/>
    <lineage>
        <taxon>Bacteria</taxon>
        <taxon>Bacillati</taxon>
        <taxon>Actinomycetota</taxon>
        <taxon>Actinomycetes</taxon>
        <taxon>Streptosporangiales</taxon>
        <taxon>Thermomonosporaceae</taxon>
        <taxon>Actinoallomurus</taxon>
    </lineage>
</organism>
<protein>
    <submittedName>
        <fullName evidence="5">DNA polymerase Y family protein</fullName>
    </submittedName>
</protein>
<keyword evidence="6" id="KW-1185">Reference proteome</keyword>
<dbReference type="EMBL" id="BAABHK010000005">
    <property type="protein sequence ID" value="GAA4627659.1"/>
    <property type="molecule type" value="Genomic_DNA"/>
</dbReference>
<evidence type="ECO:0000313" key="5">
    <source>
        <dbReference type="EMBL" id="GAA4627659.1"/>
    </source>
</evidence>
<dbReference type="InterPro" id="IPR043502">
    <property type="entry name" value="DNA/RNA_pol_sf"/>
</dbReference>
<evidence type="ECO:0000256" key="2">
    <source>
        <dbReference type="ARBA" id="ARBA00022763"/>
    </source>
</evidence>
<name>A0ABP8UC75_9ACTN</name>
<sequence length="513" mass="54820">MTVPRVLVVWCPDWPVTAVGLDAGTPAAVVVQARVAACSAAARAVGVRRGQRLRDAQRHCPDLVVRDRDPDAEGRLFETVAAAVSTITPWVEVVRPGVCAIPARGAARYHGGADRGTAEESLRIHVQDTVVEHGFDCGVGIADGLFAAELAARTADGGMIVPVGGAADFLAPYPVAVLDRPELADLLPRLGIRTLGAFAALPPRHVAGRFGADEVRAHRLARGLDARPPAPRPPHTDLSVTTEFDPPATAAEQVVFAAKTLAERLHEALAAEGLTCVRIGVEVTDAHGRTQSRLWRHDGTLSALAVAERVRWQLSSWETSPDEEGVGGIAFLRLLPDQLVPDEGRQEALWGQVTLSDRVMRAAARVQAMLGHQAITRPFPAGGRGPGERVVRVPVGDLPPEPGAAEGRWPGRIPDPAPAVVHPDPLPVRVTDADGAPVTVSARCAVSAPPHQIEVDGRVLPVTAWAGPWPARERWWDPVRFRRRARFQVVTADGGARLLVVEGGRWYIEADYA</sequence>